<reference evidence="2 3" key="1">
    <citation type="journal article" date="2019" name="PLoS ONE">
        <title>Genomic analyses reveal an absence of contemporary introgressive admixture between fin whales and blue whales, despite known hybrids.</title>
        <authorList>
            <person name="Westbury M.V."/>
            <person name="Petersen B."/>
            <person name="Lorenzen E.D."/>
        </authorList>
    </citation>
    <scope>NUCLEOTIDE SEQUENCE [LARGE SCALE GENOMIC DNA]</scope>
    <source>
        <strain evidence="2">FinWhale-01</strain>
    </source>
</reference>
<proteinExistence type="predicted"/>
<dbReference type="EMBL" id="SGJD01003122">
    <property type="protein sequence ID" value="KAB0393555.1"/>
    <property type="molecule type" value="Genomic_DNA"/>
</dbReference>
<dbReference type="Proteomes" id="UP000437017">
    <property type="component" value="Unassembled WGS sequence"/>
</dbReference>
<evidence type="ECO:0000313" key="2">
    <source>
        <dbReference type="EMBL" id="KAB0393555.1"/>
    </source>
</evidence>
<keyword evidence="1" id="KW-0472">Membrane</keyword>
<name>A0A643C175_BALPH</name>
<evidence type="ECO:0008006" key="4">
    <source>
        <dbReference type="Google" id="ProtNLM"/>
    </source>
</evidence>
<evidence type="ECO:0000256" key="1">
    <source>
        <dbReference type="SAM" id="Phobius"/>
    </source>
</evidence>
<feature type="transmembrane region" description="Helical" evidence="1">
    <location>
        <begin position="713"/>
        <end position="731"/>
    </location>
</feature>
<comment type="caution">
    <text evidence="2">The sequence shown here is derived from an EMBL/GenBank/DDBJ whole genome shotgun (WGS) entry which is preliminary data.</text>
</comment>
<dbReference type="PANTHER" id="PTHR23302">
    <property type="entry name" value="TRANSMEMBRANE CHANNEL-RELATED"/>
    <property type="match status" value="1"/>
</dbReference>
<feature type="transmembrane region" description="Helical" evidence="1">
    <location>
        <begin position="568"/>
        <end position="588"/>
    </location>
</feature>
<dbReference type="InterPro" id="IPR038900">
    <property type="entry name" value="TMC"/>
</dbReference>
<keyword evidence="1" id="KW-0812">Transmembrane</keyword>
<accession>A0A643C175</accession>
<dbReference type="PANTHER" id="PTHR23302:SF45">
    <property type="entry name" value="TRANSMEMBRANE CHANNEL-LIKE PROTEIN 4"/>
    <property type="match status" value="1"/>
</dbReference>
<keyword evidence="3" id="KW-1185">Reference proteome</keyword>
<feature type="transmembrane region" description="Helical" evidence="1">
    <location>
        <begin position="784"/>
        <end position="803"/>
    </location>
</feature>
<feature type="transmembrane region" description="Helical" evidence="1">
    <location>
        <begin position="6"/>
        <end position="22"/>
    </location>
</feature>
<dbReference type="GO" id="GO:0008381">
    <property type="term" value="F:mechanosensitive monoatomic ion channel activity"/>
    <property type="evidence" value="ECO:0007669"/>
    <property type="project" value="TreeGrafter"/>
</dbReference>
<gene>
    <name evidence="2" type="ORF">E2I00_003287</name>
</gene>
<feature type="transmembrane region" description="Helical" evidence="1">
    <location>
        <begin position="441"/>
        <end position="463"/>
    </location>
</feature>
<protein>
    <recommendedName>
        <fullName evidence="4">Transmembrane channel-like protein</fullName>
    </recommendedName>
</protein>
<dbReference type="AlphaFoldDB" id="A0A643C175"/>
<dbReference type="OrthoDB" id="7663182at2759"/>
<evidence type="ECO:0000313" key="3">
    <source>
        <dbReference type="Proteomes" id="UP000437017"/>
    </source>
</evidence>
<feature type="transmembrane region" description="Helical" evidence="1">
    <location>
        <begin position="469"/>
        <end position="487"/>
    </location>
</feature>
<feature type="transmembrane region" description="Helical" evidence="1">
    <location>
        <begin position="743"/>
        <end position="764"/>
    </location>
</feature>
<sequence length="838" mass="91475">MSPEEWTYLLVLLISIPIGFLFKKAGPGLKRWGAAAVGLGLTLFTCGPHTLHSLVTILGTWALIQAQPCSCHALALAWTFSYLLFFRALSLLGLPTPTPFTNAVQLLLTLKLVSLASEVQDLHVAQRKEMASGFSKGPSLGLLPDVPSLLETLSYSYCYVGIMTASATLRCGCIAAGFGAYPVAAKARAGGGPTLQCPPPSSAYWHGLHPGYYLSFLTIPLCLAAEGRLELAFRGRLSPRGQKAWDWVHWFLKMRAYDYMCMGFVLLSLGETLRYWASIYFCIHILALVALGLGLALGGGSPSRRKTASPATSLASGKLREDMEYNPPGTEKLSADVQAFGLWFSRPFGAEALTVYGKCRVFPPGHLAARCAPVSGSSLTWGSTRSAGPRDGNRSSAGAMEESPMWEPDAWASSGGWPAPREARTGQFGAGTKSYFSLLRFLLLLNVLASGFLEWSPLFYGFYPPRPHLAITYLCCTFAVCLLYLLLTLHRSVSGLKQTLLAESGAVTSYSHRVFSAWDFGLSGKVHVRLRQRNILFELQVELEEAAVRRQAAVRTLGQQARVWSVRVLLNVAVVALLGAALYGVYWATGATAQLQEMHHIQWTPLLKLVVEYLPSIFISGVNFVLPPVFKLIAPLEGYTRSRQIVFILLRTVSLRLVSLLVLLLSLAGEMRTLRSAKPVATITKNFRLLCGLCPGALGRFAGTLEFQVPDEVLGLIYAQTVVWITLFSTCSPASRTFRASTVNFFFPLVLLLGLASSTVPVFYSIFLIPPSKLCGPFRGQSSIWAEIPDILMVYTVALANSYGRLISELKRQIETEAQNKVFLAQRAVALSSANRAL</sequence>
<dbReference type="GO" id="GO:0005886">
    <property type="term" value="C:plasma membrane"/>
    <property type="evidence" value="ECO:0007669"/>
    <property type="project" value="InterPro"/>
</dbReference>
<feature type="transmembrane region" description="Helical" evidence="1">
    <location>
        <begin position="645"/>
        <end position="668"/>
    </location>
</feature>
<feature type="transmembrane region" description="Helical" evidence="1">
    <location>
        <begin position="613"/>
        <end position="633"/>
    </location>
</feature>
<feature type="transmembrane region" description="Helical" evidence="1">
    <location>
        <begin position="275"/>
        <end position="297"/>
    </location>
</feature>
<organism evidence="2 3">
    <name type="scientific">Balaenoptera physalus</name>
    <name type="common">Fin whale</name>
    <name type="synonym">Balaena physalus</name>
    <dbReference type="NCBI Taxonomy" id="9770"/>
    <lineage>
        <taxon>Eukaryota</taxon>
        <taxon>Metazoa</taxon>
        <taxon>Chordata</taxon>
        <taxon>Craniata</taxon>
        <taxon>Vertebrata</taxon>
        <taxon>Euteleostomi</taxon>
        <taxon>Mammalia</taxon>
        <taxon>Eutheria</taxon>
        <taxon>Laurasiatheria</taxon>
        <taxon>Artiodactyla</taxon>
        <taxon>Whippomorpha</taxon>
        <taxon>Cetacea</taxon>
        <taxon>Mysticeti</taxon>
        <taxon>Balaenopteridae</taxon>
        <taxon>Balaenoptera</taxon>
    </lineage>
</organism>
<keyword evidence="1" id="KW-1133">Transmembrane helix</keyword>